<gene>
    <name evidence="2" type="ORF">CWE11_05610</name>
</gene>
<dbReference type="PANTHER" id="PTHR38693">
    <property type="entry name" value="UBIQUINONE BIOSYNTHESIS PROTEIN UBIJ"/>
    <property type="match status" value="1"/>
</dbReference>
<dbReference type="InterPro" id="IPR003033">
    <property type="entry name" value="SCP2_sterol-bd_dom"/>
</dbReference>
<organism evidence="2 3">
    <name type="scientific">Aliidiomarina sanyensis</name>
    <dbReference type="NCBI Taxonomy" id="1249555"/>
    <lineage>
        <taxon>Bacteria</taxon>
        <taxon>Pseudomonadati</taxon>
        <taxon>Pseudomonadota</taxon>
        <taxon>Gammaproteobacteria</taxon>
        <taxon>Alteromonadales</taxon>
        <taxon>Idiomarinaceae</taxon>
        <taxon>Aliidiomarina</taxon>
    </lineage>
</organism>
<dbReference type="GO" id="GO:0006744">
    <property type="term" value="P:ubiquinone biosynthetic process"/>
    <property type="evidence" value="ECO:0007669"/>
    <property type="project" value="InterPro"/>
</dbReference>
<evidence type="ECO:0000259" key="1">
    <source>
        <dbReference type="Pfam" id="PF02036"/>
    </source>
</evidence>
<accession>A0A432WKB8</accession>
<dbReference type="OrthoDB" id="5801225at2"/>
<dbReference type="Proteomes" id="UP000288405">
    <property type="component" value="Unassembled WGS sequence"/>
</dbReference>
<sequence length="198" mass="22193">MPMMMVVRASLERALNLALSHDPRARQRLQSVREKCFRLSVPELPEPITVFFQETSVQLLGPEYESVDGSVTVALHDLAELQDASAVTRMIQQGRISIAGDPVFAQQAAQVFLQINVDWEEAFADAFGDVPGYWLAQGIDRLKGAMPKAEQMQKRVSEFLTQESTLAASPVFFALLEDDVKALERRLSALEKRIKDME</sequence>
<reference evidence="2 3" key="1">
    <citation type="journal article" date="2011" name="Front. Microbiol.">
        <title>Genomic signatures of strain selection and enhancement in Bacillus atrophaeus var. globigii, a historical biowarfare simulant.</title>
        <authorList>
            <person name="Gibbons H.S."/>
            <person name="Broomall S.M."/>
            <person name="McNew L.A."/>
            <person name="Daligault H."/>
            <person name="Chapman C."/>
            <person name="Bruce D."/>
            <person name="Karavis M."/>
            <person name="Krepps M."/>
            <person name="McGregor P.A."/>
            <person name="Hong C."/>
            <person name="Park K.H."/>
            <person name="Akmal A."/>
            <person name="Feldman A."/>
            <person name="Lin J.S."/>
            <person name="Chang W.E."/>
            <person name="Higgs B.W."/>
            <person name="Demirev P."/>
            <person name="Lindquist J."/>
            <person name="Liem A."/>
            <person name="Fochler E."/>
            <person name="Read T.D."/>
            <person name="Tapia R."/>
            <person name="Johnson S."/>
            <person name="Bishop-Lilly K.A."/>
            <person name="Detter C."/>
            <person name="Han C."/>
            <person name="Sozhamannan S."/>
            <person name="Rosenzweig C.N."/>
            <person name="Skowronski E.W."/>
        </authorList>
    </citation>
    <scope>NUCLEOTIDE SEQUENCE [LARGE SCALE GENOMIC DNA]</scope>
    <source>
        <strain evidence="2 3">GYP-17</strain>
    </source>
</reference>
<evidence type="ECO:0000313" key="2">
    <source>
        <dbReference type="EMBL" id="RUO34205.1"/>
    </source>
</evidence>
<keyword evidence="3" id="KW-1185">Reference proteome</keyword>
<dbReference type="PANTHER" id="PTHR38693:SF1">
    <property type="entry name" value="UBIQUINONE BIOSYNTHESIS ACCESSORY FACTOR UBIJ"/>
    <property type="match status" value="1"/>
</dbReference>
<dbReference type="Pfam" id="PF02036">
    <property type="entry name" value="SCP2"/>
    <property type="match status" value="1"/>
</dbReference>
<name>A0A432WKB8_9GAMM</name>
<dbReference type="RefSeq" id="WP_126776622.1">
    <property type="nucleotide sequence ID" value="NZ_PIPM01000004.1"/>
</dbReference>
<protein>
    <recommendedName>
        <fullName evidence="1">SCP2 domain-containing protein</fullName>
    </recommendedName>
</protein>
<evidence type="ECO:0000313" key="3">
    <source>
        <dbReference type="Proteomes" id="UP000288405"/>
    </source>
</evidence>
<dbReference type="InterPro" id="IPR038989">
    <property type="entry name" value="UbiJ"/>
</dbReference>
<dbReference type="AlphaFoldDB" id="A0A432WKB8"/>
<comment type="caution">
    <text evidence="2">The sequence shown here is derived from an EMBL/GenBank/DDBJ whole genome shotgun (WGS) entry which is preliminary data.</text>
</comment>
<feature type="domain" description="SCP2" evidence="1">
    <location>
        <begin position="15"/>
        <end position="112"/>
    </location>
</feature>
<dbReference type="EMBL" id="PIPM01000004">
    <property type="protein sequence ID" value="RUO34205.1"/>
    <property type="molecule type" value="Genomic_DNA"/>
</dbReference>
<proteinExistence type="predicted"/>